<evidence type="ECO:0000256" key="1">
    <source>
        <dbReference type="SAM" id="Phobius"/>
    </source>
</evidence>
<evidence type="ECO:0000313" key="2">
    <source>
        <dbReference type="EMBL" id="CAH1720309.1"/>
    </source>
</evidence>
<dbReference type="EMBL" id="OU895878">
    <property type="protein sequence ID" value="CAH1720309.1"/>
    <property type="molecule type" value="Genomic_DNA"/>
</dbReference>
<dbReference type="AlphaFoldDB" id="A0A9P0IWQ8"/>
<sequence length="113" mass="12650">MCSLKGFLALGCIILSFLSILEIIYSVTFVIKYFEEFTNFNLTITVILNIAIAFFGALMIIGVIQSNVQLLITCFIYFLMEFGRCMVGSFDMCSHDSETAEKLFVVFDTGHAA</sequence>
<gene>
    <name evidence="2" type="ORF">CHIRRI_LOCUS7431</name>
</gene>
<feature type="transmembrane region" description="Helical" evidence="1">
    <location>
        <begin position="42"/>
        <end position="64"/>
    </location>
</feature>
<keyword evidence="1" id="KW-1133">Transmembrane helix</keyword>
<reference evidence="2" key="2">
    <citation type="submission" date="2022-10" db="EMBL/GenBank/DDBJ databases">
        <authorList>
            <consortium name="ENA_rothamsted_submissions"/>
            <consortium name="culmorum"/>
            <person name="King R."/>
        </authorList>
    </citation>
    <scope>NUCLEOTIDE SEQUENCE</scope>
</reference>
<keyword evidence="1" id="KW-0812">Transmembrane</keyword>
<proteinExistence type="predicted"/>
<evidence type="ECO:0000313" key="3">
    <source>
        <dbReference type="Proteomes" id="UP001153620"/>
    </source>
</evidence>
<dbReference type="OrthoDB" id="514335at2759"/>
<keyword evidence="3" id="KW-1185">Reference proteome</keyword>
<dbReference type="Proteomes" id="UP001153620">
    <property type="component" value="Chromosome 2"/>
</dbReference>
<accession>A0A9P0IWQ8</accession>
<feature type="transmembrane region" description="Helical" evidence="1">
    <location>
        <begin position="6"/>
        <end position="30"/>
    </location>
</feature>
<organism evidence="2 3">
    <name type="scientific">Chironomus riparius</name>
    <dbReference type="NCBI Taxonomy" id="315576"/>
    <lineage>
        <taxon>Eukaryota</taxon>
        <taxon>Metazoa</taxon>
        <taxon>Ecdysozoa</taxon>
        <taxon>Arthropoda</taxon>
        <taxon>Hexapoda</taxon>
        <taxon>Insecta</taxon>
        <taxon>Pterygota</taxon>
        <taxon>Neoptera</taxon>
        <taxon>Endopterygota</taxon>
        <taxon>Diptera</taxon>
        <taxon>Nematocera</taxon>
        <taxon>Chironomoidea</taxon>
        <taxon>Chironomidae</taxon>
        <taxon>Chironominae</taxon>
        <taxon>Chironomus</taxon>
    </lineage>
</organism>
<name>A0A9P0IWQ8_9DIPT</name>
<reference evidence="2" key="1">
    <citation type="submission" date="2022-01" db="EMBL/GenBank/DDBJ databases">
        <authorList>
            <person name="King R."/>
        </authorList>
    </citation>
    <scope>NUCLEOTIDE SEQUENCE</scope>
</reference>
<protein>
    <submittedName>
        <fullName evidence="2">Uncharacterized protein</fullName>
    </submittedName>
</protein>
<keyword evidence="1" id="KW-0472">Membrane</keyword>